<sequence>MDIAAIAASCRSSDSTTTKGIWIARCAGIEPCTVVMDLEGTDGRERGEDDTAFEKQSALFALAVSDIVLINMWCHDIGREQAANKPLLKTVFQVMMRLFSPRKTTLMFVIRDKTRTPLENLEPVLREDIQKIWDSVPKPQAHKETPLSDFFNKNNIVVAVGLVLGHDEEGNCKEPRCCCLDHKNSRDPQVLASAYAVLDNDYEHATFNGIIGTSIRLKHDCMHSGVFLRRAKVFDDLGDVADTKELMRVEELAVTVVREIRSEKTIWSAFPALGRWKMVCLRALFDGFGEFGSLDFSWWEGNAGEWREMWEERQADIRQETMRQERERDFDQFKVMGLISMFRKW</sequence>
<protein>
    <recommendedName>
        <fullName evidence="7">GB1/RHD3-type G domain-containing protein</fullName>
    </recommendedName>
</protein>
<dbReference type="PANTHER" id="PTHR45923">
    <property type="entry name" value="PROTEIN SEY1"/>
    <property type="match status" value="1"/>
</dbReference>
<reference evidence="8" key="1">
    <citation type="submission" date="2019-12" db="EMBL/GenBank/DDBJ databases">
        <title>Genome sequencing and annotation of Brassica cretica.</title>
        <authorList>
            <person name="Studholme D.J."/>
            <person name="Sarris P.F."/>
        </authorList>
    </citation>
    <scope>NUCLEOTIDE SEQUENCE</scope>
    <source>
        <strain evidence="8">PFS-102/07</strain>
        <tissue evidence="8">Leaf</tissue>
    </source>
</reference>
<dbReference type="SUPFAM" id="SSF52540">
    <property type="entry name" value="P-loop containing nucleoside triphosphate hydrolases"/>
    <property type="match status" value="1"/>
</dbReference>
<accession>A0A8S9GKL7</accession>
<evidence type="ECO:0000256" key="4">
    <source>
        <dbReference type="ARBA" id="ARBA00023134"/>
    </source>
</evidence>
<keyword evidence="3" id="KW-0256">Endoplasmic reticulum</keyword>
<dbReference type="PROSITE" id="PS51715">
    <property type="entry name" value="G_GB1_RHD3"/>
    <property type="match status" value="1"/>
</dbReference>
<comment type="caution">
    <text evidence="8">The sequence shown here is derived from an EMBL/GenBank/DDBJ whole genome shotgun (WGS) entry which is preliminary data.</text>
</comment>
<dbReference type="Pfam" id="PF05879">
    <property type="entry name" value="RHD3_GTPase"/>
    <property type="match status" value="1"/>
</dbReference>
<proteinExistence type="inferred from homology"/>
<dbReference type="GO" id="GO:0016320">
    <property type="term" value="P:endoplasmic reticulum membrane fusion"/>
    <property type="evidence" value="ECO:0007669"/>
    <property type="project" value="TreeGrafter"/>
</dbReference>
<evidence type="ECO:0000256" key="5">
    <source>
        <dbReference type="ARBA" id="ARBA00023136"/>
    </source>
</evidence>
<evidence type="ECO:0000259" key="7">
    <source>
        <dbReference type="PROSITE" id="PS51715"/>
    </source>
</evidence>
<keyword evidence="4" id="KW-0342">GTP-binding</keyword>
<dbReference type="InterPro" id="IPR008803">
    <property type="entry name" value="RHD3/Sey1"/>
</dbReference>
<keyword evidence="5" id="KW-0472">Membrane</keyword>
<evidence type="ECO:0000313" key="8">
    <source>
        <dbReference type="EMBL" id="KAF2546775.1"/>
    </source>
</evidence>
<dbReference type="GO" id="GO:0005525">
    <property type="term" value="F:GTP binding"/>
    <property type="evidence" value="ECO:0007669"/>
    <property type="project" value="UniProtKB-KW"/>
</dbReference>
<evidence type="ECO:0000256" key="2">
    <source>
        <dbReference type="ARBA" id="ARBA00022801"/>
    </source>
</evidence>
<dbReference type="InterPro" id="IPR030386">
    <property type="entry name" value="G_GB1_RHD3_dom"/>
</dbReference>
<dbReference type="PANTHER" id="PTHR45923:SF2">
    <property type="entry name" value="PROTEIN SEY1"/>
    <property type="match status" value="1"/>
</dbReference>
<comment type="similarity">
    <text evidence="6">Belongs to the TRAFAC class dynamin-like GTPase superfamily. GB1/RHD3 GTPase family.</text>
</comment>
<keyword evidence="2" id="KW-0378">Hydrolase</keyword>
<evidence type="ECO:0000256" key="6">
    <source>
        <dbReference type="PROSITE-ProRule" id="PRU01052"/>
    </source>
</evidence>
<dbReference type="GO" id="GO:0005783">
    <property type="term" value="C:endoplasmic reticulum"/>
    <property type="evidence" value="ECO:0007669"/>
    <property type="project" value="TreeGrafter"/>
</dbReference>
<dbReference type="Gene3D" id="3.40.50.300">
    <property type="entry name" value="P-loop containing nucleotide triphosphate hydrolases"/>
    <property type="match status" value="1"/>
</dbReference>
<dbReference type="InterPro" id="IPR027417">
    <property type="entry name" value="P-loop_NTPase"/>
</dbReference>
<evidence type="ECO:0000256" key="1">
    <source>
        <dbReference type="ARBA" id="ARBA00022741"/>
    </source>
</evidence>
<name>A0A8S9GKL7_BRACR</name>
<dbReference type="AlphaFoldDB" id="A0A8S9GKL7"/>
<dbReference type="EMBL" id="QGKY02001925">
    <property type="protein sequence ID" value="KAF2546775.1"/>
    <property type="molecule type" value="Genomic_DNA"/>
</dbReference>
<evidence type="ECO:0000256" key="3">
    <source>
        <dbReference type="ARBA" id="ARBA00022824"/>
    </source>
</evidence>
<gene>
    <name evidence="8" type="ORF">F2Q70_00023483</name>
</gene>
<feature type="domain" description="GB1/RHD3-type G" evidence="7">
    <location>
        <begin position="1"/>
        <end position="152"/>
    </location>
</feature>
<organism evidence="8">
    <name type="scientific">Brassica cretica</name>
    <name type="common">Mustard</name>
    <dbReference type="NCBI Taxonomy" id="69181"/>
    <lineage>
        <taxon>Eukaryota</taxon>
        <taxon>Viridiplantae</taxon>
        <taxon>Streptophyta</taxon>
        <taxon>Embryophyta</taxon>
        <taxon>Tracheophyta</taxon>
        <taxon>Spermatophyta</taxon>
        <taxon>Magnoliopsida</taxon>
        <taxon>eudicotyledons</taxon>
        <taxon>Gunneridae</taxon>
        <taxon>Pentapetalae</taxon>
        <taxon>rosids</taxon>
        <taxon>malvids</taxon>
        <taxon>Brassicales</taxon>
        <taxon>Brassicaceae</taxon>
        <taxon>Brassiceae</taxon>
        <taxon>Brassica</taxon>
    </lineage>
</organism>
<keyword evidence="1" id="KW-0547">Nucleotide-binding</keyword>
<dbReference type="GO" id="GO:0003924">
    <property type="term" value="F:GTPase activity"/>
    <property type="evidence" value="ECO:0007669"/>
    <property type="project" value="TreeGrafter"/>
</dbReference>